<feature type="non-terminal residue" evidence="1">
    <location>
        <position position="131"/>
    </location>
</feature>
<evidence type="ECO:0000313" key="1">
    <source>
        <dbReference type="EMBL" id="EAK3904421.1"/>
    </source>
</evidence>
<dbReference type="EMBL" id="AACFVE010000325">
    <property type="protein sequence ID" value="EAK3904421.1"/>
    <property type="molecule type" value="Genomic_DNA"/>
</dbReference>
<protein>
    <submittedName>
        <fullName evidence="1">Uncharacterized protein</fullName>
    </submittedName>
</protein>
<reference evidence="1" key="1">
    <citation type="submission" date="2018-06" db="EMBL/GenBank/DDBJ databases">
        <authorList>
            <consortium name="PulseNet: The National Subtyping Network for Foodborne Disease Surveillance"/>
            <person name="Tarr C.L."/>
            <person name="Trees E."/>
            <person name="Katz L.S."/>
            <person name="Carleton-Romer H.A."/>
            <person name="Stroika S."/>
            <person name="Kucerova Z."/>
            <person name="Roache K.F."/>
            <person name="Sabol A.L."/>
            <person name="Besser J."/>
            <person name="Gerner-Smidt P."/>
        </authorList>
    </citation>
    <scope>NUCLEOTIDE SEQUENCE</scope>
    <source>
        <strain evidence="1">PNUSAC003301</strain>
    </source>
</reference>
<feature type="non-terminal residue" evidence="1">
    <location>
        <position position="1"/>
    </location>
</feature>
<gene>
    <name evidence="1" type="ORF">CW563_10115</name>
</gene>
<dbReference type="AlphaFoldDB" id="A0A5T0UL87"/>
<dbReference type="Gene3D" id="2.20.230.30">
    <property type="match status" value="1"/>
</dbReference>
<proteinExistence type="predicted"/>
<accession>A0A5T0UL87</accession>
<name>A0A5T0UL87_CAMJU</name>
<organism evidence="1">
    <name type="scientific">Campylobacter jejuni</name>
    <dbReference type="NCBI Taxonomy" id="197"/>
    <lineage>
        <taxon>Bacteria</taxon>
        <taxon>Pseudomonadati</taxon>
        <taxon>Campylobacterota</taxon>
        <taxon>Epsilonproteobacteria</taxon>
        <taxon>Campylobacterales</taxon>
        <taxon>Campylobacteraceae</taxon>
        <taxon>Campylobacter</taxon>
    </lineage>
</organism>
<comment type="caution">
    <text evidence="1">The sequence shown here is derived from an EMBL/GenBank/DDBJ whole genome shotgun (WGS) entry which is preliminary data.</text>
</comment>
<sequence>PQTVITAQPITRQIKRGVGKETSIPYTTTYQASEKLDLNKQEIKVKGKNGVLQPNGVVTRAAVTEIILVGTKPTVEEKTLDFTTLYTADPMSLPTDPEVIEQVGKAGKQVTTTKYKVDRKTGAVTALEPTV</sequence>